<dbReference type="EMBL" id="CACRXK020003622">
    <property type="protein sequence ID" value="CAB3999600.1"/>
    <property type="molecule type" value="Genomic_DNA"/>
</dbReference>
<gene>
    <name evidence="2" type="ORF">PACLA_8A080930</name>
</gene>
<reference evidence="2" key="1">
    <citation type="submission" date="2020-04" db="EMBL/GenBank/DDBJ databases">
        <authorList>
            <person name="Alioto T."/>
            <person name="Alioto T."/>
            <person name="Gomez Garrido J."/>
        </authorList>
    </citation>
    <scope>NUCLEOTIDE SEQUENCE</scope>
    <source>
        <strain evidence="2">A484AB</strain>
    </source>
</reference>
<accession>A0A7D9E2L7</accession>
<protein>
    <submittedName>
        <fullName evidence="2">Uncharacterized protein</fullName>
    </submittedName>
</protein>
<comment type="caution">
    <text evidence="2">The sequence shown here is derived from an EMBL/GenBank/DDBJ whole genome shotgun (WGS) entry which is preliminary data.</text>
</comment>
<dbReference type="AlphaFoldDB" id="A0A7D9E2L7"/>
<evidence type="ECO:0000313" key="2">
    <source>
        <dbReference type="EMBL" id="CAB3999600.1"/>
    </source>
</evidence>
<evidence type="ECO:0000313" key="3">
    <source>
        <dbReference type="Proteomes" id="UP001152795"/>
    </source>
</evidence>
<proteinExistence type="predicted"/>
<name>A0A7D9E2L7_PARCT</name>
<organism evidence="2 3">
    <name type="scientific">Paramuricea clavata</name>
    <name type="common">Red gorgonian</name>
    <name type="synonym">Violescent sea-whip</name>
    <dbReference type="NCBI Taxonomy" id="317549"/>
    <lineage>
        <taxon>Eukaryota</taxon>
        <taxon>Metazoa</taxon>
        <taxon>Cnidaria</taxon>
        <taxon>Anthozoa</taxon>
        <taxon>Octocorallia</taxon>
        <taxon>Malacalcyonacea</taxon>
        <taxon>Plexauridae</taxon>
        <taxon>Paramuricea</taxon>
    </lineage>
</organism>
<dbReference type="Proteomes" id="UP001152795">
    <property type="component" value="Unassembled WGS sequence"/>
</dbReference>
<sequence length="254" mass="28944">MGIFLSITNSSNELTKSQKLYRINESNEVIVDPVDFTNFVKTFRVLLGKKEDIQIELRNLVLEWKSRLRNDQNTQEIRTQAYELIDTIESLHDEQDMLLESENKKLELIVRECAMDNGGFHRISGDIGRVAMDKHDHVSNNGGGSRRVSGDFDTVAMDKQGDLSQSNVGLQGTRRDNSSNGGDFTDMHKEISRRQQYLQMFNNQSTIALKRALLDIEACRKMVDYSKDFVDNMNNSEEVSSRSESSEGSFPHPV</sequence>
<feature type="region of interest" description="Disordered" evidence="1">
    <location>
        <begin position="164"/>
        <end position="183"/>
    </location>
</feature>
<keyword evidence="3" id="KW-1185">Reference proteome</keyword>
<dbReference type="OrthoDB" id="10404809at2759"/>
<evidence type="ECO:0000256" key="1">
    <source>
        <dbReference type="SAM" id="MobiDB-lite"/>
    </source>
</evidence>